<feature type="domain" description="Protein kinase" evidence="9">
    <location>
        <begin position="30"/>
        <end position="287"/>
    </location>
</feature>
<evidence type="ECO:0000256" key="5">
    <source>
        <dbReference type="ARBA" id="ARBA00022777"/>
    </source>
</evidence>
<dbReference type="InterPro" id="IPR011009">
    <property type="entry name" value="Kinase-like_dom_sf"/>
</dbReference>
<dbReference type="SMART" id="SM00220">
    <property type="entry name" value="S_TKc"/>
    <property type="match status" value="1"/>
</dbReference>
<evidence type="ECO:0000256" key="6">
    <source>
        <dbReference type="ARBA" id="ARBA00022840"/>
    </source>
</evidence>
<dbReference type="PROSITE" id="PS00107">
    <property type="entry name" value="PROTEIN_KINASE_ATP"/>
    <property type="match status" value="1"/>
</dbReference>
<comment type="caution">
    <text evidence="10">The sequence shown here is derived from an EMBL/GenBank/DDBJ whole genome shotgun (WGS) entry which is preliminary data.</text>
</comment>
<organism evidence="10 11">
    <name type="scientific">Halteria grandinella</name>
    <dbReference type="NCBI Taxonomy" id="5974"/>
    <lineage>
        <taxon>Eukaryota</taxon>
        <taxon>Sar</taxon>
        <taxon>Alveolata</taxon>
        <taxon>Ciliophora</taxon>
        <taxon>Intramacronucleata</taxon>
        <taxon>Spirotrichea</taxon>
        <taxon>Stichotrichia</taxon>
        <taxon>Sporadotrichida</taxon>
        <taxon>Halteriidae</taxon>
        <taxon>Halteria</taxon>
    </lineage>
</organism>
<gene>
    <name evidence="10" type="ORF">FGO68_gene3895</name>
</gene>
<proteinExistence type="inferred from homology"/>
<evidence type="ECO:0000256" key="7">
    <source>
        <dbReference type="PROSITE-ProRule" id="PRU10141"/>
    </source>
</evidence>
<dbReference type="Proteomes" id="UP000785679">
    <property type="component" value="Unassembled WGS sequence"/>
</dbReference>
<dbReference type="SUPFAM" id="SSF56112">
    <property type="entry name" value="Protein kinase-like (PK-like)"/>
    <property type="match status" value="1"/>
</dbReference>
<reference evidence="10" key="1">
    <citation type="submission" date="2019-06" db="EMBL/GenBank/DDBJ databases">
        <authorList>
            <person name="Zheng W."/>
        </authorList>
    </citation>
    <scope>NUCLEOTIDE SEQUENCE</scope>
    <source>
        <strain evidence="10">QDHG01</strain>
    </source>
</reference>
<protein>
    <recommendedName>
        <fullName evidence="9">Protein kinase domain-containing protein</fullName>
    </recommendedName>
</protein>
<dbReference type="Gene3D" id="1.10.510.10">
    <property type="entry name" value="Transferase(Phosphotransferase) domain 1"/>
    <property type="match status" value="1"/>
</dbReference>
<evidence type="ECO:0000259" key="9">
    <source>
        <dbReference type="PROSITE" id="PS50011"/>
    </source>
</evidence>
<evidence type="ECO:0000256" key="8">
    <source>
        <dbReference type="RuleBase" id="RU000304"/>
    </source>
</evidence>
<dbReference type="InterPro" id="IPR008271">
    <property type="entry name" value="Ser/Thr_kinase_AS"/>
</dbReference>
<dbReference type="EMBL" id="RRYP01003363">
    <property type="protein sequence ID" value="TNV83871.1"/>
    <property type="molecule type" value="Genomic_DNA"/>
</dbReference>
<keyword evidence="11" id="KW-1185">Reference proteome</keyword>
<name>A0A8J8T728_HALGN</name>
<sequence length="341" mass="39099">MQAKRDGTESEAPDESRQSSVAEKISIYNFLPVALLGEGTYGQVFLVEDINTGKMYAMKKLDKREIEEQNMMRYTQTERNILASIDHPFIVKLFYAFQTSKYFFLIQEYCPCGDVSKMLKRKKKLSEHEARLYIAEVLLAIEHLHSNGIIYRDLKPDNIIIGEDGHLKLTDFGLSKENADSDFTSNSFVGTYAYAAPEVLKQKAHGKSLDWYLLGALLYEFLVGLPPYYDKDQELMNDNIISGALKMPRLLSEEAKDLIQRLLKRNPMDRIGAGADGASEIKAHPFFDTIKWDDIINKRTKLTFKSKKKVVRQDIPIDAYIEAIGTADENRVENWSFIRQQ</sequence>
<keyword evidence="4 7" id="KW-0547">Nucleotide-binding</keyword>
<dbReference type="GO" id="GO:0004674">
    <property type="term" value="F:protein serine/threonine kinase activity"/>
    <property type="evidence" value="ECO:0007669"/>
    <property type="project" value="UniProtKB-KW"/>
</dbReference>
<evidence type="ECO:0000313" key="10">
    <source>
        <dbReference type="EMBL" id="TNV83871.1"/>
    </source>
</evidence>
<evidence type="ECO:0000256" key="1">
    <source>
        <dbReference type="ARBA" id="ARBA00022527"/>
    </source>
</evidence>
<feature type="binding site" evidence="7">
    <location>
        <position position="59"/>
    </location>
    <ligand>
        <name>ATP</name>
        <dbReference type="ChEBI" id="CHEBI:30616"/>
    </ligand>
</feature>
<keyword evidence="2" id="KW-0597">Phosphoprotein</keyword>
<dbReference type="CDD" id="cd05123">
    <property type="entry name" value="STKc_AGC"/>
    <property type="match status" value="1"/>
</dbReference>
<evidence type="ECO:0000313" key="11">
    <source>
        <dbReference type="Proteomes" id="UP000785679"/>
    </source>
</evidence>
<dbReference type="InterPro" id="IPR000719">
    <property type="entry name" value="Prot_kinase_dom"/>
</dbReference>
<dbReference type="FunFam" id="1.10.510.10:FF:000465">
    <property type="entry name" value="Non-specific serine/threonine protein kinase"/>
    <property type="match status" value="1"/>
</dbReference>
<keyword evidence="3" id="KW-0808">Transferase</keyword>
<evidence type="ECO:0000256" key="3">
    <source>
        <dbReference type="ARBA" id="ARBA00022679"/>
    </source>
</evidence>
<dbReference type="InterPro" id="IPR045270">
    <property type="entry name" value="STKc_AGC"/>
</dbReference>
<evidence type="ECO:0000256" key="4">
    <source>
        <dbReference type="ARBA" id="ARBA00022741"/>
    </source>
</evidence>
<keyword evidence="6 7" id="KW-0067">ATP-binding</keyword>
<dbReference type="FunFam" id="3.30.200.20:FF:000042">
    <property type="entry name" value="Aurora kinase A"/>
    <property type="match status" value="1"/>
</dbReference>
<keyword evidence="5" id="KW-0418">Kinase</keyword>
<keyword evidence="1 8" id="KW-0723">Serine/threonine-protein kinase</keyword>
<dbReference type="Gene3D" id="3.30.200.20">
    <property type="entry name" value="Phosphorylase Kinase, domain 1"/>
    <property type="match status" value="1"/>
</dbReference>
<dbReference type="PROSITE" id="PS50011">
    <property type="entry name" value="PROTEIN_KINASE_DOM"/>
    <property type="match status" value="1"/>
</dbReference>
<evidence type="ECO:0000256" key="2">
    <source>
        <dbReference type="ARBA" id="ARBA00022553"/>
    </source>
</evidence>
<dbReference type="GO" id="GO:0005524">
    <property type="term" value="F:ATP binding"/>
    <property type="evidence" value="ECO:0007669"/>
    <property type="project" value="UniProtKB-UniRule"/>
</dbReference>
<accession>A0A8J8T728</accession>
<comment type="similarity">
    <text evidence="8">Belongs to the protein kinase superfamily.</text>
</comment>
<dbReference type="PANTHER" id="PTHR24351">
    <property type="entry name" value="RIBOSOMAL PROTEIN S6 KINASE"/>
    <property type="match status" value="1"/>
</dbReference>
<dbReference type="AlphaFoldDB" id="A0A8J8T728"/>
<dbReference type="OrthoDB" id="304657at2759"/>
<dbReference type="PROSITE" id="PS00108">
    <property type="entry name" value="PROTEIN_KINASE_ST"/>
    <property type="match status" value="1"/>
</dbReference>
<dbReference type="InterPro" id="IPR017441">
    <property type="entry name" value="Protein_kinase_ATP_BS"/>
</dbReference>
<dbReference type="Pfam" id="PF00069">
    <property type="entry name" value="Pkinase"/>
    <property type="match status" value="1"/>
</dbReference>